<dbReference type="Pfam" id="PF00903">
    <property type="entry name" value="Glyoxalase"/>
    <property type="match status" value="1"/>
</dbReference>
<dbReference type="EMBL" id="RBKT01000001">
    <property type="protein sequence ID" value="RKR88388.1"/>
    <property type="molecule type" value="Genomic_DNA"/>
</dbReference>
<organism evidence="2 3">
    <name type="scientific">Micromonospora pisi</name>
    <dbReference type="NCBI Taxonomy" id="589240"/>
    <lineage>
        <taxon>Bacteria</taxon>
        <taxon>Bacillati</taxon>
        <taxon>Actinomycetota</taxon>
        <taxon>Actinomycetes</taxon>
        <taxon>Micromonosporales</taxon>
        <taxon>Micromonosporaceae</taxon>
        <taxon>Micromonospora</taxon>
    </lineage>
</organism>
<evidence type="ECO:0000313" key="2">
    <source>
        <dbReference type="EMBL" id="RKR88388.1"/>
    </source>
</evidence>
<dbReference type="InterPro" id="IPR029068">
    <property type="entry name" value="Glyas_Bleomycin-R_OHBP_Dase"/>
</dbReference>
<proteinExistence type="predicted"/>
<dbReference type="GO" id="GO:0016829">
    <property type="term" value="F:lyase activity"/>
    <property type="evidence" value="ECO:0007669"/>
    <property type="project" value="UniProtKB-KW"/>
</dbReference>
<sequence>MTTRLHHLAITATDLAKSAPGYDAILGVLGYRRHITTDAICTWNGREPEILLYPAEGDDRTPHQHGRPGWQHSAFTVADRATVHAAHEAAVDSGWTVVHPPKEYNYTPGYFAVFVEDLDGVRLEIAHIPATGK</sequence>
<keyword evidence="2" id="KW-0223">Dioxygenase</keyword>
<reference evidence="2 3" key="1">
    <citation type="submission" date="2018-10" db="EMBL/GenBank/DDBJ databases">
        <title>Sequencing the genomes of 1000 actinobacteria strains.</title>
        <authorList>
            <person name="Klenk H.-P."/>
        </authorList>
    </citation>
    <scope>NUCLEOTIDE SEQUENCE [LARGE SCALE GENOMIC DNA]</scope>
    <source>
        <strain evidence="2 3">DSM 45175</strain>
    </source>
</reference>
<dbReference type="GO" id="GO:0051213">
    <property type="term" value="F:dioxygenase activity"/>
    <property type="evidence" value="ECO:0007669"/>
    <property type="project" value="UniProtKB-KW"/>
</dbReference>
<comment type="caution">
    <text evidence="2">The sequence shown here is derived from an EMBL/GenBank/DDBJ whole genome shotgun (WGS) entry which is preliminary data.</text>
</comment>
<dbReference type="Gene3D" id="3.10.180.10">
    <property type="entry name" value="2,3-Dihydroxybiphenyl 1,2-Dioxygenase, domain 1"/>
    <property type="match status" value="1"/>
</dbReference>
<protein>
    <submittedName>
        <fullName evidence="2">Catechol 2,3-dioxygenase-like lactoylglutathione lyase family enzyme</fullName>
    </submittedName>
</protein>
<dbReference type="InterPro" id="IPR004360">
    <property type="entry name" value="Glyas_Fos-R_dOase_dom"/>
</dbReference>
<dbReference type="PANTHER" id="PTHR35006:SF2">
    <property type="entry name" value="GLYOXALASE FAMILY PROTEIN (AFU_ORTHOLOGUE AFUA_5G14830)"/>
    <property type="match status" value="1"/>
</dbReference>
<evidence type="ECO:0000259" key="1">
    <source>
        <dbReference type="PROSITE" id="PS51819"/>
    </source>
</evidence>
<evidence type="ECO:0000313" key="3">
    <source>
        <dbReference type="Proteomes" id="UP000277671"/>
    </source>
</evidence>
<dbReference type="AlphaFoldDB" id="A0A495JIJ6"/>
<dbReference type="SUPFAM" id="SSF54593">
    <property type="entry name" value="Glyoxalase/Bleomycin resistance protein/Dihydroxybiphenyl dioxygenase"/>
    <property type="match status" value="1"/>
</dbReference>
<keyword evidence="2" id="KW-0456">Lyase</keyword>
<dbReference type="PANTHER" id="PTHR35006">
    <property type="entry name" value="GLYOXALASE FAMILY PROTEIN (AFU_ORTHOLOGUE AFUA_5G14830)"/>
    <property type="match status" value="1"/>
</dbReference>
<dbReference type="PROSITE" id="PS51819">
    <property type="entry name" value="VOC"/>
    <property type="match status" value="1"/>
</dbReference>
<gene>
    <name evidence="2" type="ORF">BDK92_2708</name>
</gene>
<dbReference type="InterPro" id="IPR037523">
    <property type="entry name" value="VOC_core"/>
</dbReference>
<keyword evidence="3" id="KW-1185">Reference proteome</keyword>
<accession>A0A495JIJ6</accession>
<feature type="domain" description="VOC" evidence="1">
    <location>
        <begin position="4"/>
        <end position="128"/>
    </location>
</feature>
<keyword evidence="2" id="KW-0560">Oxidoreductase</keyword>
<name>A0A495JIJ6_9ACTN</name>
<dbReference type="Proteomes" id="UP000277671">
    <property type="component" value="Unassembled WGS sequence"/>
</dbReference>